<keyword evidence="6 9" id="KW-0186">Copper</keyword>
<protein>
    <recommendedName>
        <fullName evidence="9">Superoxide dismutase [Cu-Zn]</fullName>
        <ecNumber evidence="9">1.15.1.1</ecNumber>
    </recommendedName>
</protein>
<keyword evidence="13" id="KW-1185">Reference proteome</keyword>
<keyword evidence="2 9" id="KW-0479">Metal-binding</keyword>
<dbReference type="CDD" id="cd00305">
    <property type="entry name" value="Cu-Zn_Superoxide_Dismutase"/>
    <property type="match status" value="1"/>
</dbReference>
<gene>
    <name evidence="14" type="primary">LOC108680024</name>
</gene>
<evidence type="ECO:0000256" key="9">
    <source>
        <dbReference type="RuleBase" id="RU000393"/>
    </source>
</evidence>
<evidence type="ECO:0000256" key="1">
    <source>
        <dbReference type="ARBA" id="ARBA00010457"/>
    </source>
</evidence>
<dbReference type="GO" id="GO:0005507">
    <property type="term" value="F:copper ion binding"/>
    <property type="evidence" value="ECO:0007669"/>
    <property type="project" value="InterPro"/>
</dbReference>
<accession>A0A979FJ65</accession>
<evidence type="ECO:0000256" key="5">
    <source>
        <dbReference type="ARBA" id="ARBA00023002"/>
    </source>
</evidence>
<sequence>MRRLLLLLLLSWGAAPQSSPLQAVVLSSQPPPQLFFTTAGGVPQFLLFGPPPTDSGIRLLHPATAAAIRASQTTNQERFRQAEDSPLSSASGADGPPGPQSEADSSPGSAADSPADSPSGADSPTDSPSGDDSPPDSPSAADGTTSPPSVVDATTRPPSESDSPPGSPSGVDSPREATVIISGPNVTGTLKLRQEQPPAGITHITGSISGITHITGSVTGLTLPPYPAGITHITGSISGLSPGRHGLHVHEKGDVSNGCVETGGHYNPFGLDHGGPQDPVRHVGDLGNIRANASGVAAVDIKDHMVTLAGPYSVVGRAFVVHEQRDDLGRGQHKTSKTTGNAGGRVGCGVIGLL</sequence>
<evidence type="ECO:0000313" key="14">
    <source>
        <dbReference type="RefSeq" id="XP_047737020.1"/>
    </source>
</evidence>
<evidence type="ECO:0000313" key="13">
    <source>
        <dbReference type="Proteomes" id="UP000694843"/>
    </source>
</evidence>
<feature type="region of interest" description="Disordered" evidence="10">
    <location>
        <begin position="71"/>
        <end position="176"/>
    </location>
</feature>
<dbReference type="Gene3D" id="2.60.40.200">
    <property type="entry name" value="Superoxide dismutase, copper/zinc binding domain"/>
    <property type="match status" value="1"/>
</dbReference>
<dbReference type="OrthoDB" id="2015551at2759"/>
<keyword evidence="5 9" id="KW-0560">Oxidoreductase</keyword>
<keyword evidence="7" id="KW-1015">Disulfide bond</keyword>
<dbReference type="RefSeq" id="XP_047737020.1">
    <property type="nucleotide sequence ID" value="XM_047881064.1"/>
</dbReference>
<dbReference type="InterPro" id="IPR024134">
    <property type="entry name" value="SOD_Cu/Zn_/chaperone"/>
</dbReference>
<dbReference type="GeneID" id="108680024"/>
<dbReference type="InterPro" id="IPR018152">
    <property type="entry name" value="SOD_Cu/Zn_BS"/>
</dbReference>
<comment type="cofactor">
    <cofactor evidence="9">
        <name>Cu cation</name>
        <dbReference type="ChEBI" id="CHEBI:23378"/>
    </cofactor>
    <text evidence="9">Binds 1 copper ion per subunit.</text>
</comment>
<feature type="domain" description="Superoxide dismutase copper/zinc binding" evidence="12">
    <location>
        <begin position="231"/>
        <end position="351"/>
    </location>
</feature>
<dbReference type="SUPFAM" id="SSF49329">
    <property type="entry name" value="Cu,Zn superoxide dismutase-like"/>
    <property type="match status" value="1"/>
</dbReference>
<evidence type="ECO:0000256" key="4">
    <source>
        <dbReference type="ARBA" id="ARBA00022862"/>
    </source>
</evidence>
<dbReference type="Pfam" id="PF00080">
    <property type="entry name" value="Sod_Cu"/>
    <property type="match status" value="1"/>
</dbReference>
<evidence type="ECO:0000256" key="6">
    <source>
        <dbReference type="ARBA" id="ARBA00023008"/>
    </source>
</evidence>
<dbReference type="KEGG" id="hazt:108680024"/>
<dbReference type="InterPro" id="IPR036423">
    <property type="entry name" value="SOD-like_Cu/Zn_dom_sf"/>
</dbReference>
<proteinExistence type="inferred from homology"/>
<comment type="cofactor">
    <cofactor evidence="9">
        <name>Zn(2+)</name>
        <dbReference type="ChEBI" id="CHEBI:29105"/>
    </cofactor>
    <text evidence="9">Binds 1 zinc ion per subunit.</text>
</comment>
<evidence type="ECO:0000256" key="3">
    <source>
        <dbReference type="ARBA" id="ARBA00022833"/>
    </source>
</evidence>
<reference evidence="14" key="1">
    <citation type="submission" date="2025-08" db="UniProtKB">
        <authorList>
            <consortium name="RefSeq"/>
        </authorList>
    </citation>
    <scope>IDENTIFICATION</scope>
    <source>
        <tissue evidence="14">Whole organism</tissue>
    </source>
</reference>
<dbReference type="AlphaFoldDB" id="A0A979FJ65"/>
<dbReference type="PROSITE" id="PS00332">
    <property type="entry name" value="SOD_CU_ZN_2"/>
    <property type="match status" value="1"/>
</dbReference>
<evidence type="ECO:0000256" key="7">
    <source>
        <dbReference type="ARBA" id="ARBA00023157"/>
    </source>
</evidence>
<dbReference type="GO" id="GO:0004784">
    <property type="term" value="F:superoxide dismutase activity"/>
    <property type="evidence" value="ECO:0007669"/>
    <property type="project" value="UniProtKB-EC"/>
</dbReference>
<dbReference type="FunFam" id="2.60.40.200:FF:000003">
    <property type="entry name" value="Superoxide dismutase [Cu-Zn], chloroplastic"/>
    <property type="match status" value="1"/>
</dbReference>
<dbReference type="InterPro" id="IPR001424">
    <property type="entry name" value="SOD_Cu_Zn_dom"/>
</dbReference>
<name>A0A979FJ65_HYAAZ</name>
<comment type="catalytic activity">
    <reaction evidence="8 9">
        <text>2 superoxide + 2 H(+) = H2O2 + O2</text>
        <dbReference type="Rhea" id="RHEA:20696"/>
        <dbReference type="ChEBI" id="CHEBI:15378"/>
        <dbReference type="ChEBI" id="CHEBI:15379"/>
        <dbReference type="ChEBI" id="CHEBI:16240"/>
        <dbReference type="ChEBI" id="CHEBI:18421"/>
        <dbReference type="EC" id="1.15.1.1"/>
    </reaction>
</comment>
<feature type="signal peptide" evidence="11">
    <location>
        <begin position="1"/>
        <end position="16"/>
    </location>
</feature>
<evidence type="ECO:0000256" key="8">
    <source>
        <dbReference type="ARBA" id="ARBA00049204"/>
    </source>
</evidence>
<evidence type="ECO:0000256" key="10">
    <source>
        <dbReference type="SAM" id="MobiDB-lite"/>
    </source>
</evidence>
<dbReference type="PRINTS" id="PR00068">
    <property type="entry name" value="CUZNDISMTASE"/>
</dbReference>
<keyword evidence="3 9" id="KW-0862">Zinc</keyword>
<feature type="compositionally biased region" description="Low complexity" evidence="10">
    <location>
        <begin position="103"/>
        <end position="143"/>
    </location>
</feature>
<evidence type="ECO:0000256" key="2">
    <source>
        <dbReference type="ARBA" id="ARBA00022723"/>
    </source>
</evidence>
<comment type="function">
    <text evidence="9">Destroys radicals which are normally produced within the cells and which are toxic to biological systems.</text>
</comment>
<evidence type="ECO:0000259" key="12">
    <source>
        <dbReference type="Pfam" id="PF00080"/>
    </source>
</evidence>
<comment type="similarity">
    <text evidence="1 9">Belongs to the Cu-Zn superoxide dismutase family.</text>
</comment>
<evidence type="ECO:0000256" key="11">
    <source>
        <dbReference type="SAM" id="SignalP"/>
    </source>
</evidence>
<keyword evidence="4" id="KW-0049">Antioxidant</keyword>
<dbReference type="EC" id="1.15.1.1" evidence="9"/>
<dbReference type="OMA" id="ETGGHYN"/>
<dbReference type="PANTHER" id="PTHR10003">
    <property type="entry name" value="SUPEROXIDE DISMUTASE CU-ZN -RELATED"/>
    <property type="match status" value="1"/>
</dbReference>
<dbReference type="Proteomes" id="UP000694843">
    <property type="component" value="Unplaced"/>
</dbReference>
<feature type="chain" id="PRO_5037953959" description="Superoxide dismutase [Cu-Zn]" evidence="11">
    <location>
        <begin position="17"/>
        <end position="354"/>
    </location>
</feature>
<keyword evidence="11" id="KW-0732">Signal</keyword>
<feature type="compositionally biased region" description="Low complexity" evidence="10">
    <location>
        <begin position="157"/>
        <end position="172"/>
    </location>
</feature>
<organism evidence="13 14">
    <name type="scientific">Hyalella azteca</name>
    <name type="common">Amphipod</name>
    <dbReference type="NCBI Taxonomy" id="294128"/>
    <lineage>
        <taxon>Eukaryota</taxon>
        <taxon>Metazoa</taxon>
        <taxon>Ecdysozoa</taxon>
        <taxon>Arthropoda</taxon>
        <taxon>Crustacea</taxon>
        <taxon>Multicrustacea</taxon>
        <taxon>Malacostraca</taxon>
        <taxon>Eumalacostraca</taxon>
        <taxon>Peracarida</taxon>
        <taxon>Amphipoda</taxon>
        <taxon>Senticaudata</taxon>
        <taxon>Talitrida</taxon>
        <taxon>Talitroidea</taxon>
        <taxon>Hyalellidae</taxon>
        <taxon>Hyalella</taxon>
    </lineage>
</organism>